<evidence type="ECO:0000313" key="1">
    <source>
        <dbReference type="EMBL" id="KAF2752116.1"/>
    </source>
</evidence>
<dbReference type="Proteomes" id="UP000799440">
    <property type="component" value="Unassembled WGS sequence"/>
</dbReference>
<reference evidence="1" key="1">
    <citation type="journal article" date="2020" name="Stud. Mycol.">
        <title>101 Dothideomycetes genomes: a test case for predicting lifestyles and emergence of pathogens.</title>
        <authorList>
            <person name="Haridas S."/>
            <person name="Albert R."/>
            <person name="Binder M."/>
            <person name="Bloem J."/>
            <person name="Labutti K."/>
            <person name="Salamov A."/>
            <person name="Andreopoulos B."/>
            <person name="Baker S."/>
            <person name="Barry K."/>
            <person name="Bills G."/>
            <person name="Bluhm B."/>
            <person name="Cannon C."/>
            <person name="Castanera R."/>
            <person name="Culley D."/>
            <person name="Daum C."/>
            <person name="Ezra D."/>
            <person name="Gonzalez J."/>
            <person name="Henrissat B."/>
            <person name="Kuo A."/>
            <person name="Liang C."/>
            <person name="Lipzen A."/>
            <person name="Lutzoni F."/>
            <person name="Magnuson J."/>
            <person name="Mondo S."/>
            <person name="Nolan M."/>
            <person name="Ohm R."/>
            <person name="Pangilinan J."/>
            <person name="Park H.-J."/>
            <person name="Ramirez L."/>
            <person name="Alfaro M."/>
            <person name="Sun H."/>
            <person name="Tritt A."/>
            <person name="Yoshinaga Y."/>
            <person name="Zwiers L.-H."/>
            <person name="Turgeon B."/>
            <person name="Goodwin S."/>
            <person name="Spatafora J."/>
            <person name="Crous P."/>
            <person name="Grigoriev I."/>
        </authorList>
    </citation>
    <scope>NUCLEOTIDE SEQUENCE</scope>
    <source>
        <strain evidence="1">CBS 119925</strain>
    </source>
</reference>
<gene>
    <name evidence="1" type="ORF">M011DRAFT_16749</name>
</gene>
<organism evidence="1 2">
    <name type="scientific">Sporormia fimetaria CBS 119925</name>
    <dbReference type="NCBI Taxonomy" id="1340428"/>
    <lineage>
        <taxon>Eukaryota</taxon>
        <taxon>Fungi</taxon>
        <taxon>Dikarya</taxon>
        <taxon>Ascomycota</taxon>
        <taxon>Pezizomycotina</taxon>
        <taxon>Dothideomycetes</taxon>
        <taxon>Pleosporomycetidae</taxon>
        <taxon>Pleosporales</taxon>
        <taxon>Sporormiaceae</taxon>
        <taxon>Sporormia</taxon>
    </lineage>
</organism>
<evidence type="ECO:0000313" key="2">
    <source>
        <dbReference type="Proteomes" id="UP000799440"/>
    </source>
</evidence>
<protein>
    <submittedName>
        <fullName evidence="1">Uncharacterized protein</fullName>
    </submittedName>
</protein>
<keyword evidence="2" id="KW-1185">Reference proteome</keyword>
<dbReference type="AlphaFoldDB" id="A0A6A6VQL7"/>
<dbReference type="EMBL" id="MU006561">
    <property type="protein sequence ID" value="KAF2752116.1"/>
    <property type="molecule type" value="Genomic_DNA"/>
</dbReference>
<accession>A0A6A6VQL7</accession>
<sequence length="188" mass="20637">MVAKHASRYPVCVAVPCIRRALCLATNTQHLRTVTKRALAALEKLPRRHLKRARANGMQVILCRYSSTSPSTYCKGVVISKMRHSSTLGTQVDQRIRGQGALAFSVSTPLPTLSGIPNLLSSYAIVFWANISFNTSLSQASSDRKANTHTPLFDDFVVPPIFSVASWCCKTESLNEKMMLLLIERGGG</sequence>
<name>A0A6A6VQL7_9PLEO</name>
<proteinExistence type="predicted"/>